<sequence>MSASKPLPADQEREPLLASQKPPSYHETLATGELATVVDVIPVTHEDASPAGGADQPLPEKKLSAWVVFWYIVLISLCTVAVGFFVKGFMDSDDVDFDLGKALFSALGGGLSGAAAMVLQVLTLM</sequence>
<keyword evidence="2" id="KW-1133">Transmembrane helix</keyword>
<proteinExistence type="predicted"/>
<evidence type="ECO:0000256" key="2">
    <source>
        <dbReference type="SAM" id="Phobius"/>
    </source>
</evidence>
<keyword evidence="2" id="KW-0472">Membrane</keyword>
<dbReference type="Proteomes" id="UP000298061">
    <property type="component" value="Unassembled WGS sequence"/>
</dbReference>
<feature type="transmembrane region" description="Helical" evidence="2">
    <location>
        <begin position="68"/>
        <end position="90"/>
    </location>
</feature>
<protein>
    <submittedName>
        <fullName evidence="3">Uncharacterized protein</fullName>
    </submittedName>
</protein>
<evidence type="ECO:0000256" key="1">
    <source>
        <dbReference type="SAM" id="MobiDB-lite"/>
    </source>
</evidence>
<accession>A0A4Y9ZIN4</accession>
<keyword evidence="4" id="KW-1185">Reference proteome</keyword>
<feature type="region of interest" description="Disordered" evidence="1">
    <location>
        <begin position="1"/>
        <end position="24"/>
    </location>
</feature>
<dbReference type="STRING" id="135208.A0A4Y9ZIN4"/>
<name>A0A4Y9ZIN4_9AGAM</name>
<feature type="non-terminal residue" evidence="3">
    <location>
        <position position="125"/>
    </location>
</feature>
<gene>
    <name evidence="3" type="ORF">EWM64_g10424</name>
</gene>
<evidence type="ECO:0000313" key="4">
    <source>
        <dbReference type="Proteomes" id="UP000298061"/>
    </source>
</evidence>
<evidence type="ECO:0000313" key="3">
    <source>
        <dbReference type="EMBL" id="TFY73588.1"/>
    </source>
</evidence>
<feature type="transmembrane region" description="Helical" evidence="2">
    <location>
        <begin position="102"/>
        <end position="124"/>
    </location>
</feature>
<dbReference type="EMBL" id="SFCI01002718">
    <property type="protein sequence ID" value="TFY73588.1"/>
    <property type="molecule type" value="Genomic_DNA"/>
</dbReference>
<comment type="caution">
    <text evidence="3">The sequence shown here is derived from an EMBL/GenBank/DDBJ whole genome shotgun (WGS) entry which is preliminary data.</text>
</comment>
<reference evidence="3 4" key="1">
    <citation type="submission" date="2019-02" db="EMBL/GenBank/DDBJ databases">
        <title>Genome sequencing of the rare red list fungi Hericium alpestre (H. flagellum).</title>
        <authorList>
            <person name="Buettner E."/>
            <person name="Kellner H."/>
        </authorList>
    </citation>
    <scope>NUCLEOTIDE SEQUENCE [LARGE SCALE GENOMIC DNA]</scope>
    <source>
        <strain evidence="3 4">DSM 108284</strain>
    </source>
</reference>
<dbReference type="AlphaFoldDB" id="A0A4Y9ZIN4"/>
<keyword evidence="2" id="KW-0812">Transmembrane</keyword>
<organism evidence="3 4">
    <name type="scientific">Hericium alpestre</name>
    <dbReference type="NCBI Taxonomy" id="135208"/>
    <lineage>
        <taxon>Eukaryota</taxon>
        <taxon>Fungi</taxon>
        <taxon>Dikarya</taxon>
        <taxon>Basidiomycota</taxon>
        <taxon>Agaricomycotina</taxon>
        <taxon>Agaricomycetes</taxon>
        <taxon>Russulales</taxon>
        <taxon>Hericiaceae</taxon>
        <taxon>Hericium</taxon>
    </lineage>
</organism>